<dbReference type="SUPFAM" id="SSF48334">
    <property type="entry name" value="DNA repair protein MutS, domain III"/>
    <property type="match status" value="1"/>
</dbReference>
<dbReference type="SMART" id="SM00533">
    <property type="entry name" value="MUTSd"/>
    <property type="match status" value="1"/>
</dbReference>
<reference evidence="6 7" key="1">
    <citation type="submission" date="2017-03" db="EMBL/GenBank/DDBJ databases">
        <title>An alternative strategy for trypanosome survival in the mammalian bloodstream revealed through genome and transcriptome analysis of the ubiquitous bovine parasite Trypanosoma (Megatrypanum) theileri.</title>
        <authorList>
            <person name="Kelly S."/>
            <person name="Ivens A."/>
            <person name="Mott A."/>
            <person name="O'Neill E."/>
            <person name="Emms D."/>
            <person name="Macleod O."/>
            <person name="Voorheis P."/>
            <person name="Matthews J."/>
            <person name="Matthews K."/>
            <person name="Carrington M."/>
        </authorList>
    </citation>
    <scope>NUCLEOTIDE SEQUENCE [LARGE SCALE GENOMIC DNA]</scope>
    <source>
        <strain evidence="6">Edinburgh</strain>
    </source>
</reference>
<evidence type="ECO:0000313" key="7">
    <source>
        <dbReference type="Proteomes" id="UP000192257"/>
    </source>
</evidence>
<dbReference type="VEuPathDB" id="TriTrypDB:TM35_000092860"/>
<dbReference type="GO" id="GO:0005634">
    <property type="term" value="C:nucleus"/>
    <property type="evidence" value="ECO:0007669"/>
    <property type="project" value="TreeGrafter"/>
</dbReference>
<dbReference type="AlphaFoldDB" id="A0A1X0NZW5"/>
<dbReference type="GO" id="GO:0005524">
    <property type="term" value="F:ATP binding"/>
    <property type="evidence" value="ECO:0007669"/>
    <property type="project" value="UniProtKB-KW"/>
</dbReference>
<dbReference type="InterPro" id="IPR036187">
    <property type="entry name" value="DNA_mismatch_repair_MutS_sf"/>
</dbReference>
<dbReference type="InterPro" id="IPR027417">
    <property type="entry name" value="P-loop_NTPase"/>
</dbReference>
<dbReference type="Pfam" id="PF05192">
    <property type="entry name" value="MutS_III"/>
    <property type="match status" value="1"/>
</dbReference>
<keyword evidence="4" id="KW-0238">DNA-binding</keyword>
<evidence type="ECO:0000256" key="3">
    <source>
        <dbReference type="ARBA" id="ARBA00022840"/>
    </source>
</evidence>
<proteinExistence type="inferred from homology"/>
<dbReference type="PANTHER" id="PTHR11361:SF20">
    <property type="entry name" value="MUTS PROTEIN HOMOLOG 5"/>
    <property type="match status" value="1"/>
</dbReference>
<dbReference type="RefSeq" id="XP_028884302.1">
    <property type="nucleotide sequence ID" value="XM_029024525.1"/>
</dbReference>
<dbReference type="EMBL" id="NBCO01000009">
    <property type="protein sequence ID" value="ORC90236.1"/>
    <property type="molecule type" value="Genomic_DNA"/>
</dbReference>
<dbReference type="InterPro" id="IPR000432">
    <property type="entry name" value="DNA_mismatch_repair_MutS_C"/>
</dbReference>
<accession>A0A1X0NZW5</accession>
<protein>
    <submittedName>
        <fullName evidence="6">Mismatch repair protein MSH5</fullName>
    </submittedName>
</protein>
<organism evidence="6 7">
    <name type="scientific">Trypanosoma theileri</name>
    <dbReference type="NCBI Taxonomy" id="67003"/>
    <lineage>
        <taxon>Eukaryota</taxon>
        <taxon>Discoba</taxon>
        <taxon>Euglenozoa</taxon>
        <taxon>Kinetoplastea</taxon>
        <taxon>Metakinetoplastina</taxon>
        <taxon>Trypanosomatida</taxon>
        <taxon>Trypanosomatidae</taxon>
        <taxon>Trypanosoma</taxon>
    </lineage>
</organism>
<dbReference type="InterPro" id="IPR007696">
    <property type="entry name" value="DNA_mismatch_repair_MutS_core"/>
</dbReference>
<dbReference type="Gene3D" id="1.10.1420.10">
    <property type="match status" value="1"/>
</dbReference>
<name>A0A1X0NZW5_9TRYP</name>
<dbReference type="InterPro" id="IPR045076">
    <property type="entry name" value="MutS"/>
</dbReference>
<dbReference type="GO" id="GO:0006298">
    <property type="term" value="P:mismatch repair"/>
    <property type="evidence" value="ECO:0007669"/>
    <property type="project" value="InterPro"/>
</dbReference>
<dbReference type="PANTHER" id="PTHR11361">
    <property type="entry name" value="DNA MISMATCH REPAIR PROTEIN MUTS FAMILY MEMBER"/>
    <property type="match status" value="1"/>
</dbReference>
<dbReference type="GO" id="GO:0051026">
    <property type="term" value="P:chiasma assembly"/>
    <property type="evidence" value="ECO:0007669"/>
    <property type="project" value="TreeGrafter"/>
</dbReference>
<evidence type="ECO:0000256" key="2">
    <source>
        <dbReference type="ARBA" id="ARBA00022741"/>
    </source>
</evidence>
<evidence type="ECO:0000259" key="5">
    <source>
        <dbReference type="PROSITE" id="PS00486"/>
    </source>
</evidence>
<dbReference type="GO" id="GO:0140664">
    <property type="term" value="F:ATP-dependent DNA damage sensor activity"/>
    <property type="evidence" value="ECO:0007669"/>
    <property type="project" value="InterPro"/>
</dbReference>
<evidence type="ECO:0000313" key="6">
    <source>
        <dbReference type="EMBL" id="ORC90236.1"/>
    </source>
</evidence>
<dbReference type="Proteomes" id="UP000192257">
    <property type="component" value="Unassembled WGS sequence"/>
</dbReference>
<dbReference type="OrthoDB" id="29596at2759"/>
<evidence type="ECO:0000256" key="4">
    <source>
        <dbReference type="ARBA" id="ARBA00023125"/>
    </source>
</evidence>
<dbReference type="SUPFAM" id="SSF52540">
    <property type="entry name" value="P-loop containing nucleoside triphosphate hydrolases"/>
    <property type="match status" value="1"/>
</dbReference>
<feature type="domain" description="DNA mismatch repair proteins mutS family" evidence="5">
    <location>
        <begin position="640"/>
        <end position="656"/>
    </location>
</feature>
<dbReference type="Pfam" id="PF00488">
    <property type="entry name" value="MutS_V"/>
    <property type="match status" value="1"/>
</dbReference>
<dbReference type="GO" id="GO:0030983">
    <property type="term" value="F:mismatched DNA binding"/>
    <property type="evidence" value="ECO:0007669"/>
    <property type="project" value="InterPro"/>
</dbReference>
<keyword evidence="2" id="KW-0547">Nucleotide-binding</keyword>
<sequence length="783" mass="88122">MDDFIEDLGVVEVASVLIFRHSVGLAFYNSGTCQVNCCETSISRSRTDEVPIRSFMDIPSDLMWVSQFLTVMRPQVLLVPSAGSQVLLDVAELCSASVRLTAPREFDECRIWEILSAFWADVTRLEWHSRICPQNHVMLMALCALLSYLQHNESPVADVVEVPPLGLFYVDHDTLLGLQLLRTEPHPMDFQGIGRSKEGLSLLSVVDRTCSQLGKSLLRQWFALPLRDEEELQRRYDVVSFFTKPENFELMKQLRRSLQRIRYPSSIFTKMRAAKHTLNDYESLLRSIKGYLRVASLLSPQAHILPTFLRIVASCQISQLEEMSRLINEGISFSRDPSEALSKTCVHILPGFDSVLDELRIHSARLDEVLTTVAQEESRSLPPEFGPCTVVCVFIPQWGYVITVPHFTYHTGENIIPPNWELLLQSDEGYFFKTPLTRLKDEELGDVRSAVLDREGEIQRFLDRRLLELSPALIPLYHCAELDCLMGFAMCALEGQWNRPEIVQEGGVLVIDRGVHPIFARASVHQVVPYSLTIRNSTQRICVVTGANGSGKSVFITAVAQTVFLAHIGSFVPCVHATIGLTDTVMSLQTASTGSSRGKDLSFTAKELHSSFGSELVSMSRMLQRCSSRNKENEIGSRRSLFVLDEFGKGTLSMDGAALLAASIRSFIGMGDQRPIVLLATHYSEIIHPDLVPRDEILLLEMLTTLSGISHKKKHETNEYDEFNIGEQQLVHSYRVEPVQGTDRNDFSQKNRITSHALHFALQLSVPAFLVQRAWEVIITEEL</sequence>
<dbReference type="Gene3D" id="3.40.50.300">
    <property type="entry name" value="P-loop containing nucleotide triphosphate hydrolases"/>
    <property type="match status" value="1"/>
</dbReference>
<dbReference type="PROSITE" id="PS00486">
    <property type="entry name" value="DNA_MISMATCH_REPAIR_2"/>
    <property type="match status" value="1"/>
</dbReference>
<dbReference type="GeneID" id="39984305"/>
<gene>
    <name evidence="6" type="ORF">TM35_000092860</name>
</gene>
<comment type="similarity">
    <text evidence="1">Belongs to the DNA mismatch repair MutS family.</text>
</comment>
<keyword evidence="3" id="KW-0067">ATP-binding</keyword>
<comment type="caution">
    <text evidence="6">The sequence shown here is derived from an EMBL/GenBank/DDBJ whole genome shotgun (WGS) entry which is preliminary data.</text>
</comment>
<evidence type="ECO:0000256" key="1">
    <source>
        <dbReference type="ARBA" id="ARBA00006271"/>
    </source>
</evidence>
<dbReference type="SMART" id="SM00534">
    <property type="entry name" value="MUTSac"/>
    <property type="match status" value="1"/>
</dbReference>
<dbReference type="STRING" id="67003.A0A1X0NZW5"/>
<keyword evidence="7" id="KW-1185">Reference proteome</keyword>